<dbReference type="AlphaFoldDB" id="A0A0Q4AZS0"/>
<dbReference type="GO" id="GO:0016746">
    <property type="term" value="F:acyltransferase activity"/>
    <property type="evidence" value="ECO:0007669"/>
    <property type="project" value="UniProtKB-KW"/>
</dbReference>
<dbReference type="InterPro" id="IPR050065">
    <property type="entry name" value="GlmU-like"/>
</dbReference>
<dbReference type="SUPFAM" id="SSF51161">
    <property type="entry name" value="Trimeric LpxA-like enzymes"/>
    <property type="match status" value="1"/>
</dbReference>
<dbReference type="EMBL" id="LIIK01000002">
    <property type="protein sequence ID" value="KQM09651.1"/>
    <property type="molecule type" value="Genomic_DNA"/>
</dbReference>
<evidence type="ECO:0000313" key="4">
    <source>
        <dbReference type="Proteomes" id="UP000054172"/>
    </source>
</evidence>
<evidence type="ECO:0008006" key="5">
    <source>
        <dbReference type="Google" id="ProtNLM"/>
    </source>
</evidence>
<proteinExistence type="predicted"/>
<dbReference type="NCBIfam" id="TIGR03991">
    <property type="entry name" value="alt_bact_glmU"/>
    <property type="match status" value="1"/>
</dbReference>
<evidence type="ECO:0000256" key="1">
    <source>
        <dbReference type="ARBA" id="ARBA00022679"/>
    </source>
</evidence>
<dbReference type="Gene3D" id="2.160.10.10">
    <property type="entry name" value="Hexapeptide repeat proteins"/>
    <property type="match status" value="1"/>
</dbReference>
<dbReference type="InterPro" id="IPR023917">
    <property type="entry name" value="Bifunctiontional_GlmU_bac-type"/>
</dbReference>
<dbReference type="PATRIC" id="fig|1702214.3.peg.813"/>
<reference evidence="3" key="1">
    <citation type="submission" date="2015-08" db="EMBL/GenBank/DDBJ databases">
        <title>Candidatus Bacteriodes Periocalifornicus.</title>
        <authorList>
            <person name="McLean J.S."/>
            <person name="Kelley S."/>
        </authorList>
    </citation>
    <scope>NUCLEOTIDE SEQUENCE [LARGE SCALE GENOMIC DNA]</scope>
    <source>
        <strain evidence="3">12B</strain>
    </source>
</reference>
<comment type="caution">
    <text evidence="3">The sequence shown here is derived from an EMBL/GenBank/DDBJ whole genome shotgun (WGS) entry which is preliminary data.</text>
</comment>
<evidence type="ECO:0000256" key="2">
    <source>
        <dbReference type="ARBA" id="ARBA00023315"/>
    </source>
</evidence>
<accession>A0A0Q4AZS0</accession>
<evidence type="ECO:0000313" key="3">
    <source>
        <dbReference type="EMBL" id="KQM09651.1"/>
    </source>
</evidence>
<organism evidence="3 4">
    <name type="scientific">Candidatus [Bacteroides] periocalifornicus</name>
    <dbReference type="NCBI Taxonomy" id="1702214"/>
    <lineage>
        <taxon>Bacteria</taxon>
        <taxon>Pseudomonadati</taxon>
        <taxon>Bacteroidota</taxon>
    </lineage>
</organism>
<dbReference type="Proteomes" id="UP000054172">
    <property type="component" value="Unassembled WGS sequence"/>
</dbReference>
<dbReference type="STRING" id="1702214.AL399_00825"/>
<keyword evidence="1" id="KW-0808">Transferase</keyword>
<protein>
    <recommendedName>
        <fullName evidence="5">Glucose-1-phosphate thymidylyltransferase</fullName>
    </recommendedName>
</protein>
<name>A0A0Q4AZS0_9BACT</name>
<dbReference type="InterPro" id="IPR011004">
    <property type="entry name" value="Trimer_LpxA-like_sf"/>
</dbReference>
<dbReference type="GO" id="GO:0016779">
    <property type="term" value="F:nucleotidyltransferase activity"/>
    <property type="evidence" value="ECO:0007669"/>
    <property type="project" value="UniProtKB-ARBA"/>
</dbReference>
<keyword evidence="2" id="KW-0012">Acyltransferase</keyword>
<gene>
    <name evidence="3" type="ORF">AL399_00825</name>
</gene>
<dbReference type="PANTHER" id="PTHR43584">
    <property type="entry name" value="NUCLEOTIDYL TRANSFERASE"/>
    <property type="match status" value="1"/>
</dbReference>
<sequence length="418" mass="44638">MRLVLYDGGLWQSLLPLTYLKAVGALRLGIGTLAEAWQRALNADSVAFATQEHLHSLYPTDGTNAGERLYLLGGLLPNNELLKAVQNLPTGAVLCHNGHILAIRSQQPIPMDEGGRPKLSAGEPCNIGEEEASSLAFKEFKGEVDIIEHPWDLFLRCGQAIAWDYNALTAGQSSQPVSHTVRVIGLGGVFLAPGAVAECCTLNTTEGPIYLGAGSEIMEGCHIRGPLALGEGATLKMGAKIYGPTSIGPHCKVGGEVSNCVVMEYSNKGHDGFIGNSVLGSWCNLGADTNSSNLKNTYDKVKVWSIAESRFVQTGLQFCGLLMGDHSKTGINTMLNTGTVVGAFCNVYGDGFPRVWIPSFSWGGAQGLSEHPLARALGTAEAMMARRHVQLSPPIRQAVEAVHRLTENERPHGQLNKA</sequence>
<dbReference type="Pfam" id="PF13562">
    <property type="entry name" value="NTP_transf_4"/>
    <property type="match status" value="1"/>
</dbReference>
<keyword evidence="4" id="KW-1185">Reference proteome</keyword>